<dbReference type="RefSeq" id="WP_312889138.1">
    <property type="nucleotide sequence ID" value="NZ_JACCFS010000001.1"/>
</dbReference>
<feature type="compositionally biased region" description="Low complexity" evidence="2">
    <location>
        <begin position="219"/>
        <end position="234"/>
    </location>
</feature>
<dbReference type="Gene3D" id="3.30.1380.10">
    <property type="match status" value="1"/>
</dbReference>
<feature type="region of interest" description="Disordered" evidence="2">
    <location>
        <begin position="202"/>
        <end position="248"/>
    </location>
</feature>
<dbReference type="AlphaFoldDB" id="A0A7Z0J948"/>
<dbReference type="InterPro" id="IPR052179">
    <property type="entry name" value="DD-CPase-like"/>
</dbReference>
<feature type="domain" description="D-alanyl-D-alanine carboxypeptidase-like core" evidence="4">
    <location>
        <begin position="267"/>
        <end position="375"/>
    </location>
</feature>
<dbReference type="PANTHER" id="PTHR34385:SF1">
    <property type="entry name" value="PEPTIDOGLYCAN L-ALANYL-D-GLUTAMATE ENDOPEPTIDASE CWLK"/>
    <property type="match status" value="1"/>
</dbReference>
<dbReference type="GO" id="GO:0006508">
    <property type="term" value="P:proteolysis"/>
    <property type="evidence" value="ECO:0007669"/>
    <property type="project" value="InterPro"/>
</dbReference>
<feature type="coiled-coil region" evidence="1">
    <location>
        <begin position="41"/>
        <end position="85"/>
    </location>
</feature>
<dbReference type="Pfam" id="PF02557">
    <property type="entry name" value="VanY"/>
    <property type="match status" value="1"/>
</dbReference>
<accession>A0A7Z0J948</accession>
<proteinExistence type="predicted"/>
<feature type="chain" id="PRO_5039675225" evidence="3">
    <location>
        <begin position="20"/>
        <end position="375"/>
    </location>
</feature>
<evidence type="ECO:0000313" key="6">
    <source>
        <dbReference type="Proteomes" id="UP000572051"/>
    </source>
</evidence>
<gene>
    <name evidence="5" type="ORF">HNR10_001273</name>
</gene>
<dbReference type="GO" id="GO:0008233">
    <property type="term" value="F:peptidase activity"/>
    <property type="evidence" value="ECO:0007669"/>
    <property type="project" value="InterPro"/>
</dbReference>
<evidence type="ECO:0000256" key="2">
    <source>
        <dbReference type="SAM" id="MobiDB-lite"/>
    </source>
</evidence>
<dbReference type="SUPFAM" id="SSF55166">
    <property type="entry name" value="Hedgehog/DD-peptidase"/>
    <property type="match status" value="1"/>
</dbReference>
<protein>
    <submittedName>
        <fullName evidence="5">Biotin carboxyl carrier protein</fullName>
    </submittedName>
</protein>
<dbReference type="EMBL" id="JACCFS010000001">
    <property type="protein sequence ID" value="NYJ33392.1"/>
    <property type="molecule type" value="Genomic_DNA"/>
</dbReference>
<keyword evidence="1" id="KW-0175">Coiled coil</keyword>
<dbReference type="InterPro" id="IPR009045">
    <property type="entry name" value="Zn_M74/Hedgehog-like"/>
</dbReference>
<evidence type="ECO:0000313" key="5">
    <source>
        <dbReference type="EMBL" id="NYJ33392.1"/>
    </source>
</evidence>
<feature type="signal peptide" evidence="3">
    <location>
        <begin position="1"/>
        <end position="19"/>
    </location>
</feature>
<keyword evidence="6" id="KW-1185">Reference proteome</keyword>
<evidence type="ECO:0000259" key="4">
    <source>
        <dbReference type="Pfam" id="PF02557"/>
    </source>
</evidence>
<feature type="coiled-coil region" evidence="1">
    <location>
        <begin position="152"/>
        <end position="180"/>
    </location>
</feature>
<dbReference type="PANTHER" id="PTHR34385">
    <property type="entry name" value="D-ALANYL-D-ALANINE CARBOXYPEPTIDASE"/>
    <property type="match status" value="1"/>
</dbReference>
<evidence type="ECO:0000256" key="1">
    <source>
        <dbReference type="SAM" id="Coils"/>
    </source>
</evidence>
<evidence type="ECO:0000256" key="3">
    <source>
        <dbReference type="SAM" id="SignalP"/>
    </source>
</evidence>
<name>A0A7Z0J948_9ACTN</name>
<dbReference type="Proteomes" id="UP000572051">
    <property type="component" value="Unassembled WGS sequence"/>
</dbReference>
<keyword evidence="3" id="KW-0732">Signal</keyword>
<dbReference type="CDD" id="cd14814">
    <property type="entry name" value="Peptidase_M15"/>
    <property type="match status" value="1"/>
</dbReference>
<comment type="caution">
    <text evidence="5">The sequence shown here is derived from an EMBL/GenBank/DDBJ whole genome shotgun (WGS) entry which is preliminary data.</text>
</comment>
<dbReference type="InterPro" id="IPR003709">
    <property type="entry name" value="VanY-like_core_dom"/>
</dbReference>
<reference evidence="5 6" key="1">
    <citation type="submission" date="2020-07" db="EMBL/GenBank/DDBJ databases">
        <title>Sequencing the genomes of 1000 actinobacteria strains.</title>
        <authorList>
            <person name="Klenk H.-P."/>
        </authorList>
    </citation>
    <scope>NUCLEOTIDE SEQUENCE [LARGE SCALE GENOMIC DNA]</scope>
    <source>
        <strain evidence="5 6">DSM 44442</strain>
    </source>
</reference>
<organism evidence="5 6">
    <name type="scientific">Nocardiopsis aegyptia</name>
    <dbReference type="NCBI Taxonomy" id="220378"/>
    <lineage>
        <taxon>Bacteria</taxon>
        <taxon>Bacillati</taxon>
        <taxon>Actinomycetota</taxon>
        <taxon>Actinomycetes</taxon>
        <taxon>Streptosporangiales</taxon>
        <taxon>Nocardiopsidaceae</taxon>
        <taxon>Nocardiopsis</taxon>
    </lineage>
</organism>
<sequence>MLPLGAAVVLALTSAAPGAADPDTVPEAALGDVRVELAELRAGMETLRRTATERIERYRRESTRLAELTEAREAAEERAESADGHRARARTAAAQQAATAYMGGDLSMVHAWTGPNGPDELLERGAYLTLLGEHRTADLDRAEAARIATGTLAEVAETVEEEQAEAAEAARTAREEAEAAVAEQEGYVRTLVEEQSRLEARLAEERDPDAEEERHEEALANARTAAAPPEAAAEGSSDHGCTPGSVAAHTNGRIPEALLCPLPQPGERLRADAAQAFIELDGAFRSEFGRRMCVADSYRPYHEQVRLFEEMLPGMAARPGTSQHGLGVAVDLCGGVHRVGTPEHEWMLATAPDYGWDNPSWARDGFEPWHWEYTP</sequence>